<evidence type="ECO:0000259" key="2">
    <source>
        <dbReference type="Pfam" id="PF07331"/>
    </source>
</evidence>
<feature type="transmembrane region" description="Helical" evidence="1">
    <location>
        <begin position="125"/>
        <end position="146"/>
    </location>
</feature>
<evidence type="ECO:0000313" key="3">
    <source>
        <dbReference type="EMBL" id="KGQ33738.1"/>
    </source>
</evidence>
<dbReference type="AlphaFoldDB" id="A0A0A2XNF9"/>
<proteinExistence type="predicted"/>
<comment type="caution">
    <text evidence="3">The sequence shown here is derived from an EMBL/GenBank/DDBJ whole genome shotgun (WGS) entry which is preliminary data.</text>
</comment>
<dbReference type="InterPro" id="IPR009936">
    <property type="entry name" value="DUF1468"/>
</dbReference>
<feature type="domain" description="DUF1468" evidence="2">
    <location>
        <begin position="10"/>
        <end position="151"/>
    </location>
</feature>
<dbReference type="RefSeq" id="WP_021461552.1">
    <property type="nucleotide sequence ID" value="NZ_JPXY01000013.1"/>
</dbReference>
<sequence length="151" mass="17453">MKMKIYKEFVGAVLFLGVSTVLWWLIPSQIELSKNAEAINSQTFPKMIVGLMWIASLILLVREIWRMVRQKSVKVMLLDLQEESRSLLIIGLLILYWGLLYVLPFLGASLIFALLFLYLSHCRKWLYYLIVVLTILAISLVFEYVLGVSLP</sequence>
<dbReference type="Pfam" id="PF07331">
    <property type="entry name" value="TctB"/>
    <property type="match status" value="1"/>
</dbReference>
<gene>
    <name evidence="3" type="ORF">P375_02470</name>
</gene>
<protein>
    <recommendedName>
        <fullName evidence="2">DUF1468 domain-containing protein</fullName>
    </recommendedName>
</protein>
<name>A0A0A2XNF9_9PAST</name>
<evidence type="ECO:0000256" key="1">
    <source>
        <dbReference type="SAM" id="Phobius"/>
    </source>
</evidence>
<dbReference type="EMBL" id="JPXY01000013">
    <property type="protein sequence ID" value="KGQ33738.1"/>
    <property type="molecule type" value="Genomic_DNA"/>
</dbReference>
<keyword evidence="4" id="KW-1185">Reference proteome</keyword>
<feature type="transmembrane region" description="Helical" evidence="1">
    <location>
        <begin position="9"/>
        <end position="26"/>
    </location>
</feature>
<accession>A0A0A2XNF9</accession>
<organism evidence="3 4">
    <name type="scientific">Gallibacterium genomosp. 2</name>
    <dbReference type="NCBI Taxonomy" id="155517"/>
    <lineage>
        <taxon>Bacteria</taxon>
        <taxon>Pseudomonadati</taxon>
        <taxon>Pseudomonadota</taxon>
        <taxon>Gammaproteobacteria</taxon>
        <taxon>Pasteurellales</taxon>
        <taxon>Pasteurellaceae</taxon>
        <taxon>Gallibacterium</taxon>
    </lineage>
</organism>
<dbReference type="Proteomes" id="UP000030418">
    <property type="component" value="Unassembled WGS sequence"/>
</dbReference>
<keyword evidence="1" id="KW-1133">Transmembrane helix</keyword>
<keyword evidence="1" id="KW-0812">Transmembrane</keyword>
<feature type="transmembrane region" description="Helical" evidence="1">
    <location>
        <begin position="86"/>
        <end position="119"/>
    </location>
</feature>
<feature type="transmembrane region" description="Helical" evidence="1">
    <location>
        <begin position="46"/>
        <end position="65"/>
    </location>
</feature>
<keyword evidence="1" id="KW-0472">Membrane</keyword>
<reference evidence="3 4" key="1">
    <citation type="submission" date="2014-08" db="EMBL/GenBank/DDBJ databases">
        <title>Chaperone-usher fimbriae in a diverse selection of Gallibacterium genomes.</title>
        <authorList>
            <person name="Kudirkiene E."/>
            <person name="Bager R.J."/>
            <person name="Johnson T.J."/>
            <person name="Bojesen A.M."/>
        </authorList>
    </citation>
    <scope>NUCLEOTIDE SEQUENCE [LARGE SCALE GENOMIC DNA]</scope>
    <source>
        <strain evidence="3 4">CCM5976</strain>
    </source>
</reference>
<evidence type="ECO:0000313" key="4">
    <source>
        <dbReference type="Proteomes" id="UP000030418"/>
    </source>
</evidence>